<dbReference type="GO" id="GO:0003723">
    <property type="term" value="F:RNA binding"/>
    <property type="evidence" value="ECO:0007669"/>
    <property type="project" value="InterPro"/>
</dbReference>
<dbReference type="FunFam" id="3.30.160.20:FF:000022">
    <property type="entry name" value="28S ribosomal protein S5, mitochondrial"/>
    <property type="match status" value="1"/>
</dbReference>
<name>G0WBQ3_NAUDC</name>
<dbReference type="HOGENOM" id="CLU_037994_0_0_1"/>
<keyword evidence="3 8" id="KW-0689">Ribosomal protein</keyword>
<dbReference type="InterPro" id="IPR000851">
    <property type="entry name" value="Ribosomal_uS5"/>
</dbReference>
<evidence type="ECO:0000256" key="8">
    <source>
        <dbReference type="PROSITE-ProRule" id="PRU00268"/>
    </source>
</evidence>
<dbReference type="Proteomes" id="UP000000689">
    <property type="component" value="Chromosome 5"/>
</dbReference>
<evidence type="ECO:0000256" key="4">
    <source>
        <dbReference type="ARBA" id="ARBA00023128"/>
    </source>
</evidence>
<evidence type="ECO:0000256" key="9">
    <source>
        <dbReference type="RuleBase" id="RU003823"/>
    </source>
</evidence>
<gene>
    <name evidence="11" type="primary">NDAI0E03560</name>
    <name evidence="11" type="ordered locus">NDAI_0E03560</name>
</gene>
<dbReference type="SUPFAM" id="SSF54768">
    <property type="entry name" value="dsRNA-binding domain-like"/>
    <property type="match status" value="1"/>
</dbReference>
<dbReference type="KEGG" id="ndi:NDAI_0E03560"/>
<evidence type="ECO:0000256" key="6">
    <source>
        <dbReference type="ARBA" id="ARBA00037226"/>
    </source>
</evidence>
<keyword evidence="5 8" id="KW-0687">Ribonucleoprotein</keyword>
<dbReference type="InterPro" id="IPR020568">
    <property type="entry name" value="Ribosomal_Su5_D2-typ_SF"/>
</dbReference>
<dbReference type="Gene3D" id="3.30.230.10">
    <property type="match status" value="1"/>
</dbReference>
<dbReference type="Gene3D" id="3.30.160.20">
    <property type="match status" value="1"/>
</dbReference>
<dbReference type="PROSITE" id="PS50881">
    <property type="entry name" value="S5_DSRBD"/>
    <property type="match status" value="1"/>
</dbReference>
<keyword evidence="12" id="KW-1185">Reference proteome</keyword>
<evidence type="ECO:0000256" key="1">
    <source>
        <dbReference type="ARBA" id="ARBA00004173"/>
    </source>
</evidence>
<evidence type="ECO:0000256" key="2">
    <source>
        <dbReference type="ARBA" id="ARBA00008945"/>
    </source>
</evidence>
<dbReference type="GeneID" id="11498751"/>
<evidence type="ECO:0000256" key="5">
    <source>
        <dbReference type="ARBA" id="ARBA00023274"/>
    </source>
</evidence>
<proteinExistence type="inferred from homology"/>
<dbReference type="GO" id="GO:0006412">
    <property type="term" value="P:translation"/>
    <property type="evidence" value="ECO:0007669"/>
    <property type="project" value="InterPro"/>
</dbReference>
<dbReference type="PANTHER" id="PTHR48277:SF1">
    <property type="entry name" value="MITOCHONDRIAL RIBOSOMAL PROTEIN S5"/>
    <property type="match status" value="1"/>
</dbReference>
<keyword evidence="4" id="KW-0496">Mitochondrion</keyword>
<comment type="similarity">
    <text evidence="2 9">Belongs to the universal ribosomal protein uS5 family.</text>
</comment>
<dbReference type="PANTHER" id="PTHR48277">
    <property type="entry name" value="MITOCHONDRIAL RIBOSOMAL PROTEIN S5"/>
    <property type="match status" value="1"/>
</dbReference>
<dbReference type="EMBL" id="HE580271">
    <property type="protein sequence ID" value="CCD25173.1"/>
    <property type="molecule type" value="Genomic_DNA"/>
</dbReference>
<evidence type="ECO:0000256" key="7">
    <source>
        <dbReference type="ARBA" id="ARBA00039335"/>
    </source>
</evidence>
<evidence type="ECO:0000313" key="11">
    <source>
        <dbReference type="EMBL" id="CCD25173.1"/>
    </source>
</evidence>
<dbReference type="eggNOG" id="KOG2646">
    <property type="taxonomic scope" value="Eukaryota"/>
</dbReference>
<dbReference type="STRING" id="1071378.G0WBQ3"/>
<protein>
    <recommendedName>
        <fullName evidence="7">Small ribosomal subunit protein uS5m</fullName>
    </recommendedName>
</protein>
<comment type="function">
    <text evidence="6">Component of the mitochondrial ribosome (mitoribosome), a dedicated translation machinery responsible for the synthesis of mitochondrial genome-encoded proteins, including at least some of the essential transmembrane subunits of the mitochondrial respiratory chain. The mitoribosomes are attached to the mitochondrial inner membrane and translation products are cotranslationally integrated into the membrane.</text>
</comment>
<dbReference type="OrthoDB" id="309483at2759"/>
<evidence type="ECO:0000256" key="3">
    <source>
        <dbReference type="ARBA" id="ARBA00022980"/>
    </source>
</evidence>
<organism evidence="11 12">
    <name type="scientific">Naumovozyma dairenensis (strain ATCC 10597 / BCRC 20456 / CBS 421 / NBRC 0211 / NRRL Y-12639)</name>
    <name type="common">Saccharomyces dairenensis</name>
    <dbReference type="NCBI Taxonomy" id="1071378"/>
    <lineage>
        <taxon>Eukaryota</taxon>
        <taxon>Fungi</taxon>
        <taxon>Dikarya</taxon>
        <taxon>Ascomycota</taxon>
        <taxon>Saccharomycotina</taxon>
        <taxon>Saccharomycetes</taxon>
        <taxon>Saccharomycetales</taxon>
        <taxon>Saccharomycetaceae</taxon>
        <taxon>Naumovozyma</taxon>
    </lineage>
</organism>
<reference evidence="11 12" key="1">
    <citation type="journal article" date="2011" name="Proc. Natl. Acad. Sci. U.S.A.">
        <title>Evolutionary erosion of yeast sex chromosomes by mating-type switching accidents.</title>
        <authorList>
            <person name="Gordon J.L."/>
            <person name="Armisen D."/>
            <person name="Proux-Wera E."/>
            <person name="Oheigeartaigh S.S."/>
            <person name="Byrne K.P."/>
            <person name="Wolfe K.H."/>
        </authorList>
    </citation>
    <scope>NUCLEOTIDE SEQUENCE [LARGE SCALE GENOMIC DNA]</scope>
    <source>
        <strain evidence="12">ATCC 10597 / BCRC 20456 / CBS 421 / NBRC 0211 / NRRL Y-12639</strain>
    </source>
</reference>
<sequence length="306" mass="34975">MNNIIWKRTFNTRPMGFLKHYNEDILSKYYSKPLLESIQLAQQVIPEGTTFKRQDNVQIAPVTNPDYSKIDPFWDYKPGTPHAHSFYNNTYKWDAVQQRLPPGGVPVPKGESILLKDSSKLMILARGLKFQNGIDADYISKKLVMKPLVMKRVSNQTRKGKIPSYYSLVVVGDKNGMVGLGEGKSRESMSKSIFKAHWDAVRNLKYVVRYENRTILADIDHRYHGVKLFLRNARPGFGLRVNHVIFEICECAGIKDLSGKIYKSRNPMNIAKGFLEALTENQKTVDEIALGRGKKIVDVRKVYYSA</sequence>
<dbReference type="GO" id="GO:0003735">
    <property type="term" value="F:structural constituent of ribosome"/>
    <property type="evidence" value="ECO:0007669"/>
    <property type="project" value="UniProtKB-UniRule"/>
</dbReference>
<dbReference type="RefSeq" id="XP_003670416.1">
    <property type="nucleotide sequence ID" value="XM_003670368.1"/>
</dbReference>
<dbReference type="Pfam" id="PF03719">
    <property type="entry name" value="Ribosomal_S5_C"/>
    <property type="match status" value="1"/>
</dbReference>
<evidence type="ECO:0000259" key="10">
    <source>
        <dbReference type="PROSITE" id="PS50881"/>
    </source>
</evidence>
<dbReference type="SUPFAM" id="SSF54211">
    <property type="entry name" value="Ribosomal protein S5 domain 2-like"/>
    <property type="match status" value="1"/>
</dbReference>
<dbReference type="InterPro" id="IPR014721">
    <property type="entry name" value="Ribsml_uS5_D2-typ_fold_subgr"/>
</dbReference>
<dbReference type="AlphaFoldDB" id="G0WBQ3"/>
<dbReference type="InterPro" id="IPR013810">
    <property type="entry name" value="Ribosomal_uS5_N"/>
</dbReference>
<comment type="subcellular location">
    <subcellularLocation>
        <location evidence="1">Mitochondrion</location>
    </subcellularLocation>
</comment>
<dbReference type="GO" id="GO:0005763">
    <property type="term" value="C:mitochondrial small ribosomal subunit"/>
    <property type="evidence" value="ECO:0007669"/>
    <property type="project" value="EnsemblFungi"/>
</dbReference>
<feature type="domain" description="S5 DRBM" evidence="10">
    <location>
        <begin position="143"/>
        <end position="207"/>
    </location>
</feature>
<dbReference type="FunFam" id="3.30.230.10:FF:000041">
    <property type="entry name" value="37S ribosomal protein S5"/>
    <property type="match status" value="1"/>
</dbReference>
<dbReference type="InterPro" id="IPR005324">
    <property type="entry name" value="Ribosomal_uS5_C"/>
</dbReference>
<evidence type="ECO:0000313" key="12">
    <source>
        <dbReference type="Proteomes" id="UP000000689"/>
    </source>
</evidence>
<accession>G0WBQ3</accession>
<dbReference type="Pfam" id="PF00333">
    <property type="entry name" value="Ribosomal_S5"/>
    <property type="match status" value="1"/>
</dbReference>